<evidence type="ECO:0000313" key="14">
    <source>
        <dbReference type="Proteomes" id="UP000184608"/>
    </source>
</evidence>
<feature type="transmembrane region" description="Helical" evidence="12">
    <location>
        <begin position="266"/>
        <end position="286"/>
    </location>
</feature>
<evidence type="ECO:0000256" key="8">
    <source>
        <dbReference type="ARBA" id="ARBA00022989"/>
    </source>
</evidence>
<dbReference type="Proteomes" id="UP000184608">
    <property type="component" value="Unassembled WGS sequence"/>
</dbReference>
<keyword evidence="7 12" id="KW-0812">Transmembrane</keyword>
<dbReference type="AlphaFoldDB" id="A0A1M5Y9Y8"/>
<evidence type="ECO:0000313" key="13">
    <source>
        <dbReference type="EMBL" id="SHI08792.1"/>
    </source>
</evidence>
<evidence type="ECO:0000256" key="7">
    <source>
        <dbReference type="ARBA" id="ARBA00022692"/>
    </source>
</evidence>
<dbReference type="OrthoDB" id="9811110at2"/>
<feature type="transmembrane region" description="Helical" evidence="12">
    <location>
        <begin position="349"/>
        <end position="371"/>
    </location>
</feature>
<keyword evidence="6" id="KW-1003">Cell membrane</keyword>
<comment type="similarity">
    <text evidence="2">Belongs to the multi antimicrobial extrusion (MATE) (TC 2.A.66.1) family. MepA subfamily.</text>
</comment>
<keyword evidence="10" id="KW-0046">Antibiotic resistance</keyword>
<evidence type="ECO:0000256" key="9">
    <source>
        <dbReference type="ARBA" id="ARBA00023136"/>
    </source>
</evidence>
<feature type="transmembrane region" description="Helical" evidence="12">
    <location>
        <begin position="85"/>
        <end position="108"/>
    </location>
</feature>
<name>A0A1M5Y9Y8_9VIBR</name>
<evidence type="ECO:0000256" key="12">
    <source>
        <dbReference type="SAM" id="Phobius"/>
    </source>
</evidence>
<feature type="transmembrane region" description="Helical" evidence="12">
    <location>
        <begin position="409"/>
        <end position="428"/>
    </location>
</feature>
<evidence type="ECO:0000256" key="1">
    <source>
        <dbReference type="ARBA" id="ARBA00004429"/>
    </source>
</evidence>
<dbReference type="CDD" id="cd13143">
    <property type="entry name" value="MATE_MepA_like"/>
    <property type="match status" value="1"/>
</dbReference>
<keyword evidence="14" id="KW-1185">Reference proteome</keyword>
<dbReference type="InterPro" id="IPR045070">
    <property type="entry name" value="MATE_MepA-like"/>
</dbReference>
<dbReference type="PANTHER" id="PTHR43823">
    <property type="entry name" value="SPORULATION PROTEIN YKVU"/>
    <property type="match status" value="1"/>
</dbReference>
<evidence type="ECO:0000256" key="5">
    <source>
        <dbReference type="ARBA" id="ARBA00022448"/>
    </source>
</evidence>
<keyword evidence="8 12" id="KW-1133">Transmembrane helix</keyword>
<evidence type="ECO:0000256" key="2">
    <source>
        <dbReference type="ARBA" id="ARBA00008417"/>
    </source>
</evidence>
<reference evidence="13 14" key="1">
    <citation type="submission" date="2016-11" db="EMBL/GenBank/DDBJ databases">
        <authorList>
            <person name="Jaros S."/>
            <person name="Januszkiewicz K."/>
            <person name="Wedrychowicz H."/>
        </authorList>
    </citation>
    <scope>NUCLEOTIDE SEQUENCE [LARGE SCALE GENOMIC DNA]</scope>
    <source>
        <strain evidence="13 14">CECT 7868</strain>
    </source>
</reference>
<evidence type="ECO:0000256" key="11">
    <source>
        <dbReference type="ARBA" id="ARBA00030855"/>
    </source>
</evidence>
<dbReference type="RefSeq" id="WP_139281555.1">
    <property type="nucleotide sequence ID" value="NZ_FQXZ01000015.1"/>
</dbReference>
<evidence type="ECO:0000256" key="10">
    <source>
        <dbReference type="ARBA" id="ARBA00023251"/>
    </source>
</evidence>
<evidence type="ECO:0000256" key="3">
    <source>
        <dbReference type="ARBA" id="ARBA00013489"/>
    </source>
</evidence>
<keyword evidence="9 12" id="KW-0472">Membrane</keyword>
<feature type="transmembrane region" description="Helical" evidence="12">
    <location>
        <begin position="186"/>
        <end position="207"/>
    </location>
</feature>
<feature type="transmembrane region" description="Helical" evidence="12">
    <location>
        <begin position="128"/>
        <end position="149"/>
    </location>
</feature>
<sequence>MSSVYTQYFRYTIPTVAAMLISGLYQIVDAIFVGQYLGAAGLAAINIAWPVVGFMTGVGLLVGVGTGAITSVYKGQNDIFSARQTILTGFILLMILAAFLSLLILISITPVLKWQSDDPEVLNQAHQYMSVVMMTSVFSLAGIALPFLIRNDDSPGVATVLMILGAILNICFDYIFIVLFNLSLAGAAMATAISQVAVTVCSIRYFYSSHAKLRLTWSDFSFRWSDSYQIITIGISSLFTYIYWAVMVALHNSQFARYGGTEVLGAYTILGYIVTFYYLVCEGIAHGMQPLASFYYGAKSPHLVRKLLYLALILAVTFGILLTTVLNLYPQSIISLFNDEDYQLAQHAVHGIRMHLFALCLDGILVVTIVFYQSVNQGRKAMLFSLGNLFIQIPFLFLLPLFLNINGVWLAFPLSNIVLTVIIFGILVKDLIYSFR</sequence>
<dbReference type="EMBL" id="FQXZ01000015">
    <property type="protein sequence ID" value="SHI08792.1"/>
    <property type="molecule type" value="Genomic_DNA"/>
</dbReference>
<dbReference type="GO" id="GO:0042910">
    <property type="term" value="F:xenobiotic transmembrane transporter activity"/>
    <property type="evidence" value="ECO:0007669"/>
    <property type="project" value="InterPro"/>
</dbReference>
<dbReference type="InterPro" id="IPR048279">
    <property type="entry name" value="MdtK-like"/>
</dbReference>
<evidence type="ECO:0000256" key="4">
    <source>
        <dbReference type="ARBA" id="ARBA00022106"/>
    </source>
</evidence>
<evidence type="ECO:0000256" key="6">
    <source>
        <dbReference type="ARBA" id="ARBA00022475"/>
    </source>
</evidence>
<dbReference type="GO" id="GO:0046677">
    <property type="term" value="P:response to antibiotic"/>
    <property type="evidence" value="ECO:0007669"/>
    <property type="project" value="UniProtKB-KW"/>
</dbReference>
<comment type="subcellular location">
    <subcellularLocation>
        <location evidence="1">Cell inner membrane</location>
        <topology evidence="1">Multi-pass membrane protein</topology>
    </subcellularLocation>
</comment>
<feature type="transmembrane region" description="Helical" evidence="12">
    <location>
        <begin position="228"/>
        <end position="246"/>
    </location>
</feature>
<dbReference type="STRING" id="1216006.VA7868_01567"/>
<dbReference type="PANTHER" id="PTHR43823:SF3">
    <property type="entry name" value="MULTIDRUG EXPORT PROTEIN MEPA"/>
    <property type="match status" value="1"/>
</dbReference>
<gene>
    <name evidence="13" type="primary">mepA_2</name>
    <name evidence="13" type="ORF">VA7868_01567</name>
</gene>
<accession>A0A1M5Y9Y8</accession>
<feature type="transmembrane region" description="Helical" evidence="12">
    <location>
        <begin position="307"/>
        <end position="329"/>
    </location>
</feature>
<feature type="transmembrane region" description="Helical" evidence="12">
    <location>
        <begin position="47"/>
        <end position="73"/>
    </location>
</feature>
<dbReference type="Pfam" id="PF01554">
    <property type="entry name" value="MatE"/>
    <property type="match status" value="2"/>
</dbReference>
<proteinExistence type="inferred from homology"/>
<organism evidence="13 14">
    <name type="scientific">Vibrio aerogenes CECT 7868</name>
    <dbReference type="NCBI Taxonomy" id="1216006"/>
    <lineage>
        <taxon>Bacteria</taxon>
        <taxon>Pseudomonadati</taxon>
        <taxon>Pseudomonadota</taxon>
        <taxon>Gammaproteobacteria</taxon>
        <taxon>Vibrionales</taxon>
        <taxon>Vibrionaceae</taxon>
        <taxon>Vibrio</taxon>
    </lineage>
</organism>
<dbReference type="GO" id="GO:0015297">
    <property type="term" value="F:antiporter activity"/>
    <property type="evidence" value="ECO:0007669"/>
    <property type="project" value="InterPro"/>
</dbReference>
<dbReference type="InterPro" id="IPR002528">
    <property type="entry name" value="MATE_fam"/>
</dbReference>
<dbReference type="InterPro" id="IPR051327">
    <property type="entry name" value="MATE_MepA_subfamily"/>
</dbReference>
<dbReference type="PIRSF" id="PIRSF006603">
    <property type="entry name" value="DinF"/>
    <property type="match status" value="1"/>
</dbReference>
<dbReference type="NCBIfam" id="NF007130">
    <property type="entry name" value="PRK09575.1"/>
    <property type="match status" value="1"/>
</dbReference>
<feature type="transmembrane region" description="Helical" evidence="12">
    <location>
        <begin position="383"/>
        <end position="403"/>
    </location>
</feature>
<dbReference type="GO" id="GO:0005886">
    <property type="term" value="C:plasma membrane"/>
    <property type="evidence" value="ECO:0007669"/>
    <property type="project" value="UniProtKB-SubCell"/>
</dbReference>
<protein>
    <recommendedName>
        <fullName evidence="4">Multidrug export protein MepA</fullName>
    </recommendedName>
    <alternativeName>
        <fullName evidence="3">Multidrug resistance protein NorM</fullName>
    </alternativeName>
    <alternativeName>
        <fullName evidence="11">Na(+)/drug antiporter</fullName>
    </alternativeName>
</protein>
<feature type="transmembrane region" description="Helical" evidence="12">
    <location>
        <begin position="156"/>
        <end position="180"/>
    </location>
</feature>
<feature type="transmembrane region" description="Helical" evidence="12">
    <location>
        <begin position="12"/>
        <end position="35"/>
    </location>
</feature>
<keyword evidence="5" id="KW-0813">Transport</keyword>